<accession>A0ABX0Y0V0</accession>
<proteinExistence type="predicted"/>
<feature type="signal peptide" evidence="2">
    <location>
        <begin position="1"/>
        <end position="25"/>
    </location>
</feature>
<evidence type="ECO:0000256" key="1">
    <source>
        <dbReference type="SAM" id="MobiDB-lite"/>
    </source>
</evidence>
<organism evidence="3 4">
    <name type="scientific">Planosporangium thailandense</name>
    <dbReference type="NCBI Taxonomy" id="765197"/>
    <lineage>
        <taxon>Bacteria</taxon>
        <taxon>Bacillati</taxon>
        <taxon>Actinomycetota</taxon>
        <taxon>Actinomycetes</taxon>
        <taxon>Micromonosporales</taxon>
        <taxon>Micromonosporaceae</taxon>
        <taxon>Planosporangium</taxon>
    </lineage>
</organism>
<dbReference type="Proteomes" id="UP000722989">
    <property type="component" value="Unassembled WGS sequence"/>
</dbReference>
<feature type="region of interest" description="Disordered" evidence="1">
    <location>
        <begin position="24"/>
        <end position="47"/>
    </location>
</feature>
<keyword evidence="2" id="KW-0732">Signal</keyword>
<gene>
    <name evidence="3" type="ORF">HC031_19850</name>
</gene>
<evidence type="ECO:0000313" key="3">
    <source>
        <dbReference type="EMBL" id="NJC71953.1"/>
    </source>
</evidence>
<name>A0ABX0Y0V0_9ACTN</name>
<dbReference type="EMBL" id="JAATVY010000014">
    <property type="protein sequence ID" value="NJC71953.1"/>
    <property type="molecule type" value="Genomic_DNA"/>
</dbReference>
<feature type="chain" id="PRO_5045735636" description="Small secreted protein" evidence="2">
    <location>
        <begin position="26"/>
        <end position="161"/>
    </location>
</feature>
<dbReference type="PROSITE" id="PS51257">
    <property type="entry name" value="PROKAR_LIPOPROTEIN"/>
    <property type="match status" value="1"/>
</dbReference>
<dbReference type="RefSeq" id="WP_167926850.1">
    <property type="nucleotide sequence ID" value="NZ_JAATVY010000014.1"/>
</dbReference>
<evidence type="ECO:0000313" key="4">
    <source>
        <dbReference type="Proteomes" id="UP000722989"/>
    </source>
</evidence>
<reference evidence="3 4" key="1">
    <citation type="submission" date="2020-03" db="EMBL/GenBank/DDBJ databases">
        <title>WGS of the type strain of Planosporangium spp.</title>
        <authorList>
            <person name="Thawai C."/>
        </authorList>
    </citation>
    <scope>NUCLEOTIDE SEQUENCE [LARGE SCALE GENOMIC DNA]</scope>
    <source>
        <strain evidence="3 4">TBRC 5610</strain>
    </source>
</reference>
<keyword evidence="4" id="KW-1185">Reference proteome</keyword>
<evidence type="ECO:0008006" key="5">
    <source>
        <dbReference type="Google" id="ProtNLM"/>
    </source>
</evidence>
<comment type="caution">
    <text evidence="3">The sequence shown here is derived from an EMBL/GenBank/DDBJ whole genome shotgun (WGS) entry which is preliminary data.</text>
</comment>
<evidence type="ECO:0000256" key="2">
    <source>
        <dbReference type="SAM" id="SignalP"/>
    </source>
</evidence>
<sequence>MRRLITGVACVGVLLLAACGNSSQSGSSSHDAATTTPTATAAASPTTDLAANTSQVCDAVKQLNTDYPAKFTTLFNQILQLAAQGADEASGQKYVDQMNALTKEWANSLQSEAARASNPELQKTVNSLAAEVTKLESGDASMNDMNNTVQSGNANLAKVCS</sequence>
<protein>
    <recommendedName>
        <fullName evidence="5">Small secreted protein</fullName>
    </recommendedName>
</protein>